<comment type="subcellular location">
    <subcellularLocation>
        <location evidence="1">Secreted</location>
    </subcellularLocation>
</comment>
<dbReference type="Pfam" id="PF13403">
    <property type="entry name" value="Hint_2"/>
    <property type="match status" value="1"/>
</dbReference>
<dbReference type="GO" id="GO:0016539">
    <property type="term" value="P:intein-mediated protein splicing"/>
    <property type="evidence" value="ECO:0007669"/>
    <property type="project" value="InterPro"/>
</dbReference>
<sequence length="844" mass="86597">MPKLSLNWSQLGPVGTELGSSQTFNVSGIDVNVDFIAEDEGARAISATEDLYVAPGEEFSDDLGLKLFGIGGATSIEDTSRTWITFSSTDSAYADVVQNVSFRLTDIDTGAGADIPGGTAGNHLDHIRVVAFDAEGKQLPVTITPGSAVDESYGTLEGTGDDLSPSDAAASALVEIEGPVAGFKIDYNNGDAAPQRVFVSDIHFETIPADGLDGIVEGTGSDDLIDLGYDGDPEGDRIDAGDNIFPGNGPDDDIVKAGGGDDTVMAGEGSDTVHGGDGGDDISTGNAEGGGLGLIDREIFPGTPTDPDPEDDRDLVEGEDGDDVISTGDDRDTIYGGAGNDTIEGGIDDDSVEGGAGNDSITDLQGADTIGGGGGNDTIIAGTDTFSDYVGDDPNLPLTGFPGILSDPNTEDGRDLVDAGNCNDYVETGDDADTILGGTGNDTLDGGIDDDSILGGAGHDSIIGAHGSDTALGGDGDDFIDTRGEVSGALFPNEPDATDPVPENDRDYVEGGAGNDTVTTGDDDDTVFGGAGDDVIDLGIDDDSAEGGAGADTIEGGAGDDTLTGGDGADMLSGGDDRDVFIGADAGDVIAGGGGGDDFDTLDLREVGPFRLTDLVPDAEGDGRDGTIEFLDADDNVTGTATFTNIEGIICFTPGTVIATPRGERLVEDLEPGDRVITRDNGIQEIAWTGATSLTGHQLARKPHMRPILIQAGALGNGLPEQDLLVSPNHRVLVANDKTALYFDESEVLVAAKHLTGLAGVDEVASLGVTYLHFMFERHEVVLSNGAWTESFQPGDHSLKGIGNAQRAEILDLFPELKSEGTVAGGFQAARRTLKKHEARLLSE</sequence>
<name>A0A365UAK6_9RHOB</name>
<gene>
    <name evidence="5" type="ORF">DRV85_10750</name>
</gene>
<dbReference type="SUPFAM" id="SSF51120">
    <property type="entry name" value="beta-Roll"/>
    <property type="match status" value="3"/>
</dbReference>
<evidence type="ECO:0000259" key="4">
    <source>
        <dbReference type="Pfam" id="PF13403"/>
    </source>
</evidence>
<dbReference type="InterPro" id="IPR011049">
    <property type="entry name" value="Serralysin-like_metalloprot_C"/>
</dbReference>
<dbReference type="Proteomes" id="UP000253370">
    <property type="component" value="Unassembled WGS sequence"/>
</dbReference>
<dbReference type="PROSITE" id="PS00330">
    <property type="entry name" value="HEMOLYSIN_CALCIUM"/>
    <property type="match status" value="4"/>
</dbReference>
<keyword evidence="6" id="KW-1185">Reference proteome</keyword>
<dbReference type="AlphaFoldDB" id="A0A365UAK6"/>
<evidence type="ECO:0000313" key="6">
    <source>
        <dbReference type="Proteomes" id="UP000253370"/>
    </source>
</evidence>
<dbReference type="PRINTS" id="PR00313">
    <property type="entry name" value="CABNDNGRPT"/>
</dbReference>
<proteinExistence type="predicted"/>
<comment type="caution">
    <text evidence="5">The sequence shown here is derived from an EMBL/GenBank/DDBJ whole genome shotgun (WGS) entry which is preliminary data.</text>
</comment>
<organism evidence="5 6">
    <name type="scientific">Rhodosalinus halophilus</name>
    <dbReference type="NCBI Taxonomy" id="2259333"/>
    <lineage>
        <taxon>Bacteria</taxon>
        <taxon>Pseudomonadati</taxon>
        <taxon>Pseudomonadota</taxon>
        <taxon>Alphaproteobacteria</taxon>
        <taxon>Rhodobacterales</taxon>
        <taxon>Paracoccaceae</taxon>
        <taxon>Rhodosalinus</taxon>
    </lineage>
</organism>
<dbReference type="SUPFAM" id="SSF51294">
    <property type="entry name" value="Hedgehog/intein (Hint) domain"/>
    <property type="match status" value="1"/>
</dbReference>
<protein>
    <submittedName>
        <fullName evidence="5">Type I secretion protein</fullName>
    </submittedName>
</protein>
<dbReference type="InterPro" id="IPR036844">
    <property type="entry name" value="Hint_dom_sf"/>
</dbReference>
<dbReference type="InterPro" id="IPR018511">
    <property type="entry name" value="Hemolysin-typ_Ca-bd_CS"/>
</dbReference>
<feature type="region of interest" description="Disordered" evidence="3">
    <location>
        <begin position="543"/>
        <end position="563"/>
    </location>
</feature>
<dbReference type="Pfam" id="PF00353">
    <property type="entry name" value="HemolysinCabind"/>
    <property type="match status" value="6"/>
</dbReference>
<dbReference type="Gene3D" id="2.150.10.10">
    <property type="entry name" value="Serralysin-like metalloprotease, C-terminal"/>
    <property type="match status" value="3"/>
</dbReference>
<dbReference type="GO" id="GO:0005509">
    <property type="term" value="F:calcium ion binding"/>
    <property type="evidence" value="ECO:0007669"/>
    <property type="project" value="InterPro"/>
</dbReference>
<dbReference type="EMBL" id="QNTQ01000008">
    <property type="protein sequence ID" value="RBI85123.1"/>
    <property type="molecule type" value="Genomic_DNA"/>
</dbReference>
<evidence type="ECO:0000256" key="3">
    <source>
        <dbReference type="SAM" id="MobiDB-lite"/>
    </source>
</evidence>
<reference evidence="5 6" key="1">
    <citation type="submission" date="2018-07" db="EMBL/GenBank/DDBJ databases">
        <title>Rhodosalinus sp. strain E84T genomic sequence and assembly.</title>
        <authorList>
            <person name="Liu Z.-W."/>
            <person name="Lu D.-C."/>
        </authorList>
    </citation>
    <scope>NUCLEOTIDE SEQUENCE [LARGE SCALE GENOMIC DNA]</scope>
    <source>
        <strain evidence="5 6">E84</strain>
    </source>
</reference>
<accession>A0A365UAK6</accession>
<feature type="domain" description="Hedgehog/Intein (Hint)" evidence="4">
    <location>
        <begin position="650"/>
        <end position="796"/>
    </location>
</feature>
<dbReference type="InterPro" id="IPR050557">
    <property type="entry name" value="RTX_toxin/Mannuronan_C5-epim"/>
</dbReference>
<dbReference type="OrthoDB" id="6305173at2"/>
<evidence type="ECO:0000313" key="5">
    <source>
        <dbReference type="EMBL" id="RBI85123.1"/>
    </source>
</evidence>
<dbReference type="InterPro" id="IPR001343">
    <property type="entry name" value="Hemolysn_Ca-bd"/>
</dbReference>
<dbReference type="PANTHER" id="PTHR38340">
    <property type="entry name" value="S-LAYER PROTEIN"/>
    <property type="match status" value="1"/>
</dbReference>
<dbReference type="InterPro" id="IPR028992">
    <property type="entry name" value="Hedgehog/Intein_dom"/>
</dbReference>
<keyword evidence="2" id="KW-0964">Secreted</keyword>
<dbReference type="Gene3D" id="2.170.16.10">
    <property type="entry name" value="Hedgehog/Intein (Hint) domain"/>
    <property type="match status" value="1"/>
</dbReference>
<dbReference type="RefSeq" id="WP_113289451.1">
    <property type="nucleotide sequence ID" value="NZ_QNTQ01000008.1"/>
</dbReference>
<evidence type="ECO:0000256" key="2">
    <source>
        <dbReference type="ARBA" id="ARBA00022525"/>
    </source>
</evidence>
<dbReference type="PROSITE" id="PS50817">
    <property type="entry name" value="INTEIN_N_TER"/>
    <property type="match status" value="1"/>
</dbReference>
<dbReference type="PANTHER" id="PTHR38340:SF1">
    <property type="entry name" value="S-LAYER PROTEIN"/>
    <property type="match status" value="1"/>
</dbReference>
<feature type="compositionally biased region" description="Acidic residues" evidence="3">
    <location>
        <begin position="307"/>
        <end position="323"/>
    </location>
</feature>
<feature type="region of interest" description="Disordered" evidence="3">
    <location>
        <begin position="295"/>
        <end position="371"/>
    </location>
</feature>
<dbReference type="GO" id="GO:0005576">
    <property type="term" value="C:extracellular region"/>
    <property type="evidence" value="ECO:0007669"/>
    <property type="project" value="UniProtKB-SubCell"/>
</dbReference>
<dbReference type="InterPro" id="IPR006141">
    <property type="entry name" value="Intein_N"/>
</dbReference>
<evidence type="ECO:0000256" key="1">
    <source>
        <dbReference type="ARBA" id="ARBA00004613"/>
    </source>
</evidence>